<protein>
    <submittedName>
        <fullName evidence="3">Anthocyanidin 3-O-glucosyltransferase</fullName>
    </submittedName>
</protein>
<reference evidence="3 4" key="1">
    <citation type="submission" date="2016-09" db="EMBL/GenBank/DDBJ databases">
        <title>The draft genome of Dichanthelium oligosanthes: A C3 panicoid grass species.</title>
        <authorList>
            <person name="Studer A.J."/>
            <person name="Schnable J.C."/>
            <person name="Brutnell T.P."/>
        </authorList>
    </citation>
    <scope>NUCLEOTIDE SEQUENCE [LARGE SCALE GENOMIC DNA]</scope>
    <source>
        <strain evidence="4">cv. Kellogg 1175</strain>
        <tissue evidence="3">Leaf</tissue>
    </source>
</reference>
<dbReference type="SUPFAM" id="SSF53756">
    <property type="entry name" value="UDP-Glycosyltransferase/glycogen phosphorylase"/>
    <property type="match status" value="1"/>
</dbReference>
<proteinExistence type="predicted"/>
<dbReference type="Proteomes" id="UP000095767">
    <property type="component" value="Unassembled WGS sequence"/>
</dbReference>
<evidence type="ECO:0000313" key="3">
    <source>
        <dbReference type="EMBL" id="OEL12923.1"/>
    </source>
</evidence>
<dbReference type="FunFam" id="3.40.50.2000:FF:000644">
    <property type="entry name" value="Os11g0461200 protein"/>
    <property type="match status" value="1"/>
</dbReference>
<accession>A0A1E5UJ62</accession>
<dbReference type="STRING" id="888268.A0A1E5UJ62"/>
<evidence type="ECO:0000256" key="2">
    <source>
        <dbReference type="SAM" id="MobiDB-lite"/>
    </source>
</evidence>
<dbReference type="InterPro" id="IPR050481">
    <property type="entry name" value="UDP-glycosyltransf_plant"/>
</dbReference>
<dbReference type="GO" id="GO:0035251">
    <property type="term" value="F:UDP-glucosyltransferase activity"/>
    <property type="evidence" value="ECO:0007669"/>
    <property type="project" value="InterPro"/>
</dbReference>
<dbReference type="InterPro" id="IPR002213">
    <property type="entry name" value="UDP_glucos_trans"/>
</dbReference>
<gene>
    <name evidence="3" type="ORF">BAE44_0026058</name>
</gene>
<dbReference type="Pfam" id="PF00201">
    <property type="entry name" value="UDPGT"/>
    <property type="match status" value="1"/>
</dbReference>
<comment type="caution">
    <text evidence="3">The sequence shown here is derived from an EMBL/GenBank/DDBJ whole genome shotgun (WGS) entry which is preliminary data.</text>
</comment>
<name>A0A1E5UJ62_9POAL</name>
<dbReference type="AlphaFoldDB" id="A0A1E5UJ62"/>
<evidence type="ECO:0000313" key="4">
    <source>
        <dbReference type="Proteomes" id="UP000095767"/>
    </source>
</evidence>
<dbReference type="PANTHER" id="PTHR48049:SF84">
    <property type="entry name" value="UDP-GLYCOSYLTRANSFERASE 79A6"/>
    <property type="match status" value="1"/>
</dbReference>
<dbReference type="CDD" id="cd03784">
    <property type="entry name" value="GT1_Gtf-like"/>
    <property type="match status" value="1"/>
</dbReference>
<evidence type="ECO:0000256" key="1">
    <source>
        <dbReference type="ARBA" id="ARBA00022679"/>
    </source>
</evidence>
<keyword evidence="4" id="KW-1185">Reference proteome</keyword>
<sequence length="511" mass="54842">MAGGGKSAAGEAMHVVMLPWLAFGHISPFAQLARKLGSVEGGLRVTFLTAGGNLPRVEAMLASVVGAVSVVPLHLPHVPGLPEGAASTAELTADAAELLKVALDGTRAQVSALLSELHPDAMLIDFSTPWVCDIAAPLGVKVLHFSVFSAAAGAYTVVPARCLHGAPPPSARDLMSAPAGFPEGSALATIPAYQAADLTYIFTSFDGQPCVYDRALAGIKACDGIVMKSCAEMEGPYINYLSTEFGRPVLLAGPVVPDPPQGELEERWANWLSSFPENAVVFASFGSETFLPAAEATELLLGLEATNRPFLAVLNFPKGADMEAELQARIPSGFEERVKGRGVVHTGWVQQQHILRHRSVGCYLNHAGFSSAVEGLVAGCRLVLLPMKGDQYLNAALLARELRVGVEVTRRGEDGWFGRQDVSDAVALAVADGGEGERGKWREFLTDDAVQKRGHGEHRPSPHRLQSSNRQHHQPEQEGNHGRHWMRSQWQQDPPEECWAFPLPLLLHGRN</sequence>
<keyword evidence="1 3" id="KW-0808">Transferase</keyword>
<feature type="region of interest" description="Disordered" evidence="2">
    <location>
        <begin position="451"/>
        <end position="484"/>
    </location>
</feature>
<dbReference type="EMBL" id="LWDX02075394">
    <property type="protein sequence ID" value="OEL12923.1"/>
    <property type="molecule type" value="Genomic_DNA"/>
</dbReference>
<dbReference type="FunFam" id="3.40.50.2000:FF:000257">
    <property type="entry name" value="Glycosyltransferase"/>
    <property type="match status" value="1"/>
</dbReference>
<dbReference type="OrthoDB" id="5835829at2759"/>
<dbReference type="Gene3D" id="3.40.50.2000">
    <property type="entry name" value="Glycogen Phosphorylase B"/>
    <property type="match status" value="2"/>
</dbReference>
<organism evidence="3 4">
    <name type="scientific">Dichanthelium oligosanthes</name>
    <dbReference type="NCBI Taxonomy" id="888268"/>
    <lineage>
        <taxon>Eukaryota</taxon>
        <taxon>Viridiplantae</taxon>
        <taxon>Streptophyta</taxon>
        <taxon>Embryophyta</taxon>
        <taxon>Tracheophyta</taxon>
        <taxon>Spermatophyta</taxon>
        <taxon>Magnoliopsida</taxon>
        <taxon>Liliopsida</taxon>
        <taxon>Poales</taxon>
        <taxon>Poaceae</taxon>
        <taxon>PACMAD clade</taxon>
        <taxon>Panicoideae</taxon>
        <taxon>Panicodae</taxon>
        <taxon>Paniceae</taxon>
        <taxon>Dichantheliinae</taxon>
        <taxon>Dichanthelium</taxon>
    </lineage>
</organism>
<dbReference type="PANTHER" id="PTHR48049">
    <property type="entry name" value="GLYCOSYLTRANSFERASE"/>
    <property type="match status" value="1"/>
</dbReference>